<evidence type="ECO:0000256" key="1">
    <source>
        <dbReference type="SAM" id="MobiDB-lite"/>
    </source>
</evidence>
<dbReference type="AlphaFoldDB" id="A0AAD7FC71"/>
<dbReference type="EMBL" id="JARKIF010000036">
    <property type="protein sequence ID" value="KAJ7610223.1"/>
    <property type="molecule type" value="Genomic_DNA"/>
</dbReference>
<feature type="region of interest" description="Disordered" evidence="1">
    <location>
        <begin position="306"/>
        <end position="327"/>
    </location>
</feature>
<feature type="region of interest" description="Disordered" evidence="1">
    <location>
        <begin position="204"/>
        <end position="227"/>
    </location>
</feature>
<sequence>MYGWPNTSEFRWNIAGDVVRAGRWPQKSNEWEIMNTEAMAEFAEKLQPTETGWDLQKSDDSERILPFSQRPTMTREKAVGSGSDGDQRGLGSKVRIKTDIWKLLHKWGAGMVYHLLCNPAEILVILPRASFVRGCPVCLLMVSKHHPNAIHYAPWMRDGENQLKCRSSIDMAVCRDADRIGSMFGTSADHGMFDLDSLDKEVAPETSQWRKERSQGKTKPVDPKRESLSLATEVKRVGELCQHSKWGQSTTVSGQQIIFGGWYVNGRNTAGRIRIAKNGGGYEYGGTAELMAVMAGFDRCDGQRAGSGMNGGIDPGQRIYDRARRPM</sequence>
<organism evidence="2 3">
    <name type="scientific">Roridomyces roridus</name>
    <dbReference type="NCBI Taxonomy" id="1738132"/>
    <lineage>
        <taxon>Eukaryota</taxon>
        <taxon>Fungi</taxon>
        <taxon>Dikarya</taxon>
        <taxon>Basidiomycota</taxon>
        <taxon>Agaricomycotina</taxon>
        <taxon>Agaricomycetes</taxon>
        <taxon>Agaricomycetidae</taxon>
        <taxon>Agaricales</taxon>
        <taxon>Marasmiineae</taxon>
        <taxon>Mycenaceae</taxon>
        <taxon>Roridomyces</taxon>
    </lineage>
</organism>
<keyword evidence="3" id="KW-1185">Reference proteome</keyword>
<evidence type="ECO:0000313" key="2">
    <source>
        <dbReference type="EMBL" id="KAJ7610223.1"/>
    </source>
</evidence>
<evidence type="ECO:0000313" key="3">
    <source>
        <dbReference type="Proteomes" id="UP001221142"/>
    </source>
</evidence>
<comment type="caution">
    <text evidence="2">The sequence shown here is derived from an EMBL/GenBank/DDBJ whole genome shotgun (WGS) entry which is preliminary data.</text>
</comment>
<reference evidence="2" key="1">
    <citation type="submission" date="2023-03" db="EMBL/GenBank/DDBJ databases">
        <title>Massive genome expansion in bonnet fungi (Mycena s.s.) driven by repeated elements and novel gene families across ecological guilds.</title>
        <authorList>
            <consortium name="Lawrence Berkeley National Laboratory"/>
            <person name="Harder C.B."/>
            <person name="Miyauchi S."/>
            <person name="Viragh M."/>
            <person name="Kuo A."/>
            <person name="Thoen E."/>
            <person name="Andreopoulos B."/>
            <person name="Lu D."/>
            <person name="Skrede I."/>
            <person name="Drula E."/>
            <person name="Henrissat B."/>
            <person name="Morin E."/>
            <person name="Kohler A."/>
            <person name="Barry K."/>
            <person name="LaButti K."/>
            <person name="Morin E."/>
            <person name="Salamov A."/>
            <person name="Lipzen A."/>
            <person name="Mereny Z."/>
            <person name="Hegedus B."/>
            <person name="Baldrian P."/>
            <person name="Stursova M."/>
            <person name="Weitz H."/>
            <person name="Taylor A."/>
            <person name="Grigoriev I.V."/>
            <person name="Nagy L.G."/>
            <person name="Martin F."/>
            <person name="Kauserud H."/>
        </authorList>
    </citation>
    <scope>NUCLEOTIDE SEQUENCE</scope>
    <source>
        <strain evidence="2">9284</strain>
    </source>
</reference>
<name>A0AAD7FC71_9AGAR</name>
<accession>A0AAD7FC71</accession>
<proteinExistence type="predicted"/>
<gene>
    <name evidence="2" type="ORF">FB45DRAFT_1122202</name>
</gene>
<dbReference type="Proteomes" id="UP001221142">
    <property type="component" value="Unassembled WGS sequence"/>
</dbReference>
<protein>
    <submittedName>
        <fullName evidence="2">Uncharacterized protein</fullName>
    </submittedName>
</protein>